<dbReference type="InterPro" id="IPR010559">
    <property type="entry name" value="Sig_transdc_His_kin_internal"/>
</dbReference>
<organism evidence="3 4">
    <name type="scientific">Luteolibacter luteus</name>
    <dbReference type="NCBI Taxonomy" id="2728835"/>
    <lineage>
        <taxon>Bacteria</taxon>
        <taxon>Pseudomonadati</taxon>
        <taxon>Verrucomicrobiota</taxon>
        <taxon>Verrucomicrobiia</taxon>
        <taxon>Verrucomicrobiales</taxon>
        <taxon>Verrucomicrobiaceae</taxon>
        <taxon>Luteolibacter</taxon>
    </lineage>
</organism>
<evidence type="ECO:0000259" key="2">
    <source>
        <dbReference type="Pfam" id="PF06580"/>
    </source>
</evidence>
<keyword evidence="3" id="KW-0808">Transferase</keyword>
<keyword evidence="1" id="KW-0472">Membrane</keyword>
<feature type="transmembrane region" description="Helical" evidence="1">
    <location>
        <begin position="107"/>
        <end position="131"/>
    </location>
</feature>
<dbReference type="Proteomes" id="UP000501812">
    <property type="component" value="Chromosome"/>
</dbReference>
<dbReference type="EMBL" id="CP051774">
    <property type="protein sequence ID" value="QJE94442.1"/>
    <property type="molecule type" value="Genomic_DNA"/>
</dbReference>
<dbReference type="PANTHER" id="PTHR34220">
    <property type="entry name" value="SENSOR HISTIDINE KINASE YPDA"/>
    <property type="match status" value="1"/>
</dbReference>
<dbReference type="PANTHER" id="PTHR34220:SF7">
    <property type="entry name" value="SENSOR HISTIDINE KINASE YPDA"/>
    <property type="match status" value="1"/>
</dbReference>
<name>A0A858RCJ1_9BACT</name>
<feature type="transmembrane region" description="Helical" evidence="1">
    <location>
        <begin position="37"/>
        <end position="59"/>
    </location>
</feature>
<feature type="domain" description="Signal transduction histidine kinase internal region" evidence="2">
    <location>
        <begin position="200"/>
        <end position="279"/>
    </location>
</feature>
<feature type="transmembrane region" description="Helical" evidence="1">
    <location>
        <begin position="151"/>
        <end position="175"/>
    </location>
</feature>
<evidence type="ECO:0000313" key="3">
    <source>
        <dbReference type="EMBL" id="QJE94442.1"/>
    </source>
</evidence>
<feature type="transmembrane region" description="Helical" evidence="1">
    <location>
        <begin position="65"/>
        <end position="86"/>
    </location>
</feature>
<dbReference type="GO" id="GO:0000155">
    <property type="term" value="F:phosphorelay sensor kinase activity"/>
    <property type="evidence" value="ECO:0007669"/>
    <property type="project" value="InterPro"/>
</dbReference>
<accession>A0A858RCJ1</accession>
<keyword evidence="1" id="KW-1133">Transmembrane helix</keyword>
<reference evidence="3 4" key="1">
    <citation type="submission" date="2020-04" db="EMBL/GenBank/DDBJ databases">
        <title>Luteolibacter sp. G-1-1-1 isolated from soil.</title>
        <authorList>
            <person name="Dahal R.H."/>
        </authorList>
    </citation>
    <scope>NUCLEOTIDE SEQUENCE [LARGE SCALE GENOMIC DNA]</scope>
    <source>
        <strain evidence="3 4">G-1-1-1</strain>
    </source>
</reference>
<dbReference type="GO" id="GO:0016020">
    <property type="term" value="C:membrane"/>
    <property type="evidence" value="ECO:0007669"/>
    <property type="project" value="InterPro"/>
</dbReference>
<protein>
    <submittedName>
        <fullName evidence="3">Histidine kinase</fullName>
    </submittedName>
</protein>
<evidence type="ECO:0000313" key="4">
    <source>
        <dbReference type="Proteomes" id="UP000501812"/>
    </source>
</evidence>
<keyword evidence="3" id="KW-0418">Kinase</keyword>
<dbReference type="AlphaFoldDB" id="A0A858RCJ1"/>
<proteinExistence type="predicted"/>
<dbReference type="SUPFAM" id="SSF55874">
    <property type="entry name" value="ATPase domain of HSP90 chaperone/DNA topoisomerase II/histidine kinase"/>
    <property type="match status" value="1"/>
</dbReference>
<evidence type="ECO:0000256" key="1">
    <source>
        <dbReference type="SAM" id="Phobius"/>
    </source>
</evidence>
<sequence>MTTAALPSWRDLAAQRVPPVDGEDLAWKRRWLGHPAYWRWQAGGWCFLWLSQASMTLVLPRGEDAHTGLLMMGAMCASGVLWTHVLRGVILGLRGGQPTWAGLLLRLLPWMLLLAVVWGASLTGLGMLLAGEDFVLTGPRGAHQSLTPERALAVAIFSIANAAMLIQIIWIAGYFMHHLFSAYQHSQLERLRIEASSREAEVRNLRRQMDPHFLFNSLNTVRALIPRENAEARDAVTHLSDLLRGSLRQSDKNLIPLREELAAIDSHLAIEQLRFGSRLLFHRHVGRGLDHWLVPPFLIQTLVENAIKHGVAKSEQGGTIVLHLRACRGTLCCMVWNPGTLEERSEGGLGLKNIRTRLQLLYQGNASFRLQQRRPGRVRAAVCLPQAAVL</sequence>
<dbReference type="Pfam" id="PF06580">
    <property type="entry name" value="His_kinase"/>
    <property type="match status" value="1"/>
</dbReference>
<dbReference type="KEGG" id="luo:HHL09_01115"/>
<dbReference type="Gene3D" id="3.30.565.10">
    <property type="entry name" value="Histidine kinase-like ATPase, C-terminal domain"/>
    <property type="match status" value="1"/>
</dbReference>
<dbReference type="InterPro" id="IPR036890">
    <property type="entry name" value="HATPase_C_sf"/>
</dbReference>
<dbReference type="InterPro" id="IPR050640">
    <property type="entry name" value="Bact_2-comp_sensor_kinase"/>
</dbReference>
<dbReference type="RefSeq" id="WP_169452663.1">
    <property type="nucleotide sequence ID" value="NZ_CP051774.1"/>
</dbReference>
<gene>
    <name evidence="3" type="ORF">HHL09_01115</name>
</gene>
<keyword evidence="4" id="KW-1185">Reference proteome</keyword>
<keyword evidence="1" id="KW-0812">Transmembrane</keyword>